<comment type="caution">
    <text evidence="12">The sequence shown here is derived from an EMBL/GenBank/DDBJ whole genome shotgun (WGS) entry which is preliminary data.</text>
</comment>
<comment type="function">
    <text evidence="5">Catalyzes the reduction of dihydromonapterin to tetrahydromonapterin. Also has lower activity with dihydrofolate.</text>
</comment>
<protein>
    <recommendedName>
        <fullName evidence="8">Dihydromonapterin reductase</fullName>
        <ecNumber evidence="1">1.5.1.3</ecNumber>
        <ecNumber evidence="7">1.5.1.50</ecNumber>
    </recommendedName>
    <alternativeName>
        <fullName evidence="9">Dihydrofolate reductase</fullName>
    </alternativeName>
</protein>
<keyword evidence="2" id="KW-0554">One-carbon metabolism</keyword>
<name>A0AA41W550_9GAMM</name>
<keyword evidence="13" id="KW-1185">Reference proteome</keyword>
<dbReference type="AlphaFoldDB" id="A0AA41W550"/>
<proteinExistence type="inferred from homology"/>
<sequence length="238" mass="25530">MQAAIVITGAAQRVGLALAKSFVSEGHKVIVSYRTLRPGIKELQQLGVVCIQADFEQQQDIDAFIVAVKNQCCSIRLLVHNASDWLAERSDLAPNIVFQRMMQIHANVPYQLTQALADYLKADGGGDVIAMTDFVAGSGSKKHVAYAASKAALENMVKSFASLYSPTVKVNGIAPGLLMFNLDDDEAYKAKALSKSLLGNEPGAQVVIDSVAYLMNSTYLTGHILALDGGRSLAQKNT</sequence>
<dbReference type="PANTHER" id="PTHR43639:SF6">
    <property type="entry name" value="DIHYDROMONAPTERIN REDUCTASE"/>
    <property type="match status" value="1"/>
</dbReference>
<comment type="similarity">
    <text evidence="6">Belongs to the short-chain dehydrogenases/reductases (SDR) family. FolM subfamily.</text>
</comment>
<evidence type="ECO:0000256" key="2">
    <source>
        <dbReference type="ARBA" id="ARBA00022563"/>
    </source>
</evidence>
<dbReference type="GO" id="GO:0006730">
    <property type="term" value="P:one-carbon metabolic process"/>
    <property type="evidence" value="ECO:0007669"/>
    <property type="project" value="UniProtKB-KW"/>
</dbReference>
<dbReference type="PRINTS" id="PR00081">
    <property type="entry name" value="GDHRDH"/>
</dbReference>
<evidence type="ECO:0000256" key="7">
    <source>
        <dbReference type="ARBA" id="ARBA00039145"/>
    </source>
</evidence>
<evidence type="ECO:0000256" key="11">
    <source>
        <dbReference type="ARBA" id="ARBA00049376"/>
    </source>
</evidence>
<dbReference type="PROSITE" id="PS00061">
    <property type="entry name" value="ADH_SHORT"/>
    <property type="match status" value="1"/>
</dbReference>
<dbReference type="InterPro" id="IPR036291">
    <property type="entry name" value="NAD(P)-bd_dom_sf"/>
</dbReference>
<evidence type="ECO:0000256" key="4">
    <source>
        <dbReference type="ARBA" id="ARBA00023002"/>
    </source>
</evidence>
<keyword evidence="3" id="KW-0521">NADP</keyword>
<dbReference type="Pfam" id="PF00106">
    <property type="entry name" value="adh_short"/>
    <property type="match status" value="1"/>
</dbReference>
<dbReference type="RefSeq" id="WP_251260418.1">
    <property type="nucleotide sequence ID" value="NZ_JAMQGP010000002.1"/>
</dbReference>
<evidence type="ECO:0000256" key="5">
    <source>
        <dbReference type="ARBA" id="ARBA00037508"/>
    </source>
</evidence>
<gene>
    <name evidence="12" type="primary">folM</name>
    <name evidence="12" type="ORF">NAF29_05075</name>
</gene>
<dbReference type="PANTHER" id="PTHR43639">
    <property type="entry name" value="OXIDOREDUCTASE, SHORT-CHAIN DEHYDROGENASE/REDUCTASE FAMILY (AFU_ORTHOLOGUE AFUA_5G02870)"/>
    <property type="match status" value="1"/>
</dbReference>
<evidence type="ECO:0000313" key="12">
    <source>
        <dbReference type="EMBL" id="MCM2679050.1"/>
    </source>
</evidence>
<dbReference type="EMBL" id="JAMQGP010000002">
    <property type="protein sequence ID" value="MCM2679050.1"/>
    <property type="molecule type" value="Genomic_DNA"/>
</dbReference>
<dbReference type="SUPFAM" id="SSF51735">
    <property type="entry name" value="NAD(P)-binding Rossmann-fold domains"/>
    <property type="match status" value="1"/>
</dbReference>
<evidence type="ECO:0000256" key="9">
    <source>
        <dbReference type="ARBA" id="ARBA00042299"/>
    </source>
</evidence>
<comment type="catalytic activity">
    <reaction evidence="11">
        <text>7,8-dihydromonapterin + NADPH + H(+) = 5,6,7,8-tetrahydromonapterin + NADP(+)</text>
        <dbReference type="Rhea" id="RHEA:34847"/>
        <dbReference type="ChEBI" id="CHEBI:15378"/>
        <dbReference type="ChEBI" id="CHEBI:57783"/>
        <dbReference type="ChEBI" id="CHEBI:58349"/>
        <dbReference type="ChEBI" id="CHEBI:71175"/>
        <dbReference type="ChEBI" id="CHEBI:71177"/>
        <dbReference type="EC" id="1.5.1.50"/>
    </reaction>
</comment>
<dbReference type="InterPro" id="IPR002347">
    <property type="entry name" value="SDR_fam"/>
</dbReference>
<evidence type="ECO:0000256" key="6">
    <source>
        <dbReference type="ARBA" id="ARBA00038212"/>
    </source>
</evidence>
<evidence type="ECO:0000256" key="8">
    <source>
        <dbReference type="ARBA" id="ARBA00039631"/>
    </source>
</evidence>
<evidence type="ECO:0000256" key="10">
    <source>
        <dbReference type="ARBA" id="ARBA00048873"/>
    </source>
</evidence>
<reference evidence="12 13" key="1">
    <citation type="journal article" date="2013" name="Antonie Van Leeuwenhoek">
        <title>Echinimonas agarilytica gen. nov., sp. nov., a new gammaproteobacterium isolated from the sea urchin Strongylocentrotus intermedius.</title>
        <authorList>
            <person name="Nedashkovskaya O.I."/>
            <person name="Stenkova A.M."/>
            <person name="Zhukova N.V."/>
            <person name="Van Trappen S."/>
            <person name="Lee J.S."/>
            <person name="Kim S.B."/>
        </authorList>
    </citation>
    <scope>NUCLEOTIDE SEQUENCE [LARGE SCALE GENOMIC DNA]</scope>
    <source>
        <strain evidence="12 13">KMM 6351</strain>
    </source>
</reference>
<dbReference type="EC" id="1.5.1.50" evidence="7"/>
<evidence type="ECO:0000256" key="3">
    <source>
        <dbReference type="ARBA" id="ARBA00022857"/>
    </source>
</evidence>
<dbReference type="InterPro" id="IPR020904">
    <property type="entry name" value="Sc_DH/Rdtase_CS"/>
</dbReference>
<dbReference type="Proteomes" id="UP001165393">
    <property type="component" value="Unassembled WGS sequence"/>
</dbReference>
<dbReference type="Gene3D" id="3.40.50.720">
    <property type="entry name" value="NAD(P)-binding Rossmann-like Domain"/>
    <property type="match status" value="1"/>
</dbReference>
<evidence type="ECO:0000256" key="1">
    <source>
        <dbReference type="ARBA" id="ARBA00012856"/>
    </source>
</evidence>
<accession>A0AA41W550</accession>
<dbReference type="EC" id="1.5.1.3" evidence="1"/>
<dbReference type="NCBIfam" id="NF005066">
    <property type="entry name" value="PRK06483.1"/>
    <property type="match status" value="1"/>
</dbReference>
<keyword evidence="4 12" id="KW-0560">Oxidoreductase</keyword>
<evidence type="ECO:0000313" key="13">
    <source>
        <dbReference type="Proteomes" id="UP001165393"/>
    </source>
</evidence>
<dbReference type="GO" id="GO:0004146">
    <property type="term" value="F:dihydrofolate reductase activity"/>
    <property type="evidence" value="ECO:0007669"/>
    <property type="project" value="UniProtKB-EC"/>
</dbReference>
<comment type="catalytic activity">
    <reaction evidence="10">
        <text>(6S)-5,6,7,8-tetrahydrofolate + NADP(+) = 7,8-dihydrofolate + NADPH + H(+)</text>
        <dbReference type="Rhea" id="RHEA:15009"/>
        <dbReference type="ChEBI" id="CHEBI:15378"/>
        <dbReference type="ChEBI" id="CHEBI:57451"/>
        <dbReference type="ChEBI" id="CHEBI:57453"/>
        <dbReference type="ChEBI" id="CHEBI:57783"/>
        <dbReference type="ChEBI" id="CHEBI:58349"/>
        <dbReference type="EC" id="1.5.1.3"/>
    </reaction>
</comment>
<organism evidence="12 13">
    <name type="scientific">Echinimonas agarilytica</name>
    <dbReference type="NCBI Taxonomy" id="1215918"/>
    <lineage>
        <taxon>Bacteria</taxon>
        <taxon>Pseudomonadati</taxon>
        <taxon>Pseudomonadota</taxon>
        <taxon>Gammaproteobacteria</taxon>
        <taxon>Alteromonadales</taxon>
        <taxon>Echinimonadaceae</taxon>
        <taxon>Echinimonas</taxon>
    </lineage>
</organism>